<feature type="domain" description="MBG" evidence="2">
    <location>
        <begin position="187"/>
        <end position="261"/>
    </location>
</feature>
<organism evidence="4 5">
    <name type="scientific">Ginsengibacter hankyongi</name>
    <dbReference type="NCBI Taxonomy" id="2607284"/>
    <lineage>
        <taxon>Bacteria</taxon>
        <taxon>Pseudomonadati</taxon>
        <taxon>Bacteroidota</taxon>
        <taxon>Chitinophagia</taxon>
        <taxon>Chitinophagales</taxon>
        <taxon>Chitinophagaceae</taxon>
        <taxon>Ginsengibacter</taxon>
    </lineage>
</organism>
<feature type="domain" description="Secretion system C-terminal sorting" evidence="3">
    <location>
        <begin position="616"/>
        <end position="687"/>
    </location>
</feature>
<dbReference type="InterPro" id="IPR043772">
    <property type="entry name" value="MBG_3"/>
</dbReference>
<protein>
    <submittedName>
        <fullName evidence="4">T9SS type A sorting domain-containing protein</fullName>
    </submittedName>
</protein>
<dbReference type="InterPro" id="IPR013783">
    <property type="entry name" value="Ig-like_fold"/>
</dbReference>
<dbReference type="Pfam" id="PF18676">
    <property type="entry name" value="MBG_2"/>
    <property type="match status" value="1"/>
</dbReference>
<keyword evidence="5" id="KW-1185">Reference proteome</keyword>
<feature type="domain" description="MBG" evidence="1">
    <location>
        <begin position="276"/>
        <end position="348"/>
    </location>
</feature>
<dbReference type="AlphaFoldDB" id="A0A5J5IJ02"/>
<accession>A0A5J5IJ02</accession>
<dbReference type="SUPFAM" id="SSF49373">
    <property type="entry name" value="Invasin/intimin cell-adhesion fragments"/>
    <property type="match status" value="1"/>
</dbReference>
<evidence type="ECO:0000259" key="2">
    <source>
        <dbReference type="Pfam" id="PF18887"/>
    </source>
</evidence>
<dbReference type="Pfam" id="PF18962">
    <property type="entry name" value="Por_Secre_tail"/>
    <property type="match status" value="1"/>
</dbReference>
<evidence type="ECO:0000259" key="3">
    <source>
        <dbReference type="Pfam" id="PF18962"/>
    </source>
</evidence>
<feature type="domain" description="MBG" evidence="2">
    <location>
        <begin position="106"/>
        <end position="185"/>
    </location>
</feature>
<evidence type="ECO:0000313" key="5">
    <source>
        <dbReference type="Proteomes" id="UP000326903"/>
    </source>
</evidence>
<feature type="non-terminal residue" evidence="4">
    <location>
        <position position="1"/>
    </location>
</feature>
<dbReference type="InterPro" id="IPR026444">
    <property type="entry name" value="Secre_tail"/>
</dbReference>
<reference evidence="4 5" key="1">
    <citation type="submission" date="2019-09" db="EMBL/GenBank/DDBJ databases">
        <title>Draft genome sequence of Ginsengibacter sp. BR5-29.</title>
        <authorList>
            <person name="Im W.-T."/>
        </authorList>
    </citation>
    <scope>NUCLEOTIDE SEQUENCE [LARGE SCALE GENOMIC DNA]</scope>
    <source>
        <strain evidence="4 5">BR5-29</strain>
    </source>
</reference>
<sequence length="691" mass="70527">FTIDRATPSVTVTPVGTYTYSGSPQGPGAATNTGTGTSYTFSYSGTDNANNSYGPSATKPINAGSYTVTATVAASADGNYTSASSSATAFTIDRATPSVTVTPVGTYTYSGSPQGPWAATNTGTGTSYTFSYSGTDNANHSYGPSATKPTNAGNYTVTATVAASADGNYSSASSSATAFTIDKATPTVTVTPVGTYTYNGSPQGPGAATNTGTGSSYTFSYTGTDNAGNNYAASSTKPTNAGNYTVTATVAASADGNWASASSSATAFTIDKKDASVTPNNNSKYCGQSDLNPVTSGTLLGFITSDNVSVTYSRVSGESAGNYKISATLSPTGVLSNYNIAYNTATFTINGIASIDASGSSNAWSLNNSKPDTLKAQITPAVGGVTVIFTVTPGNTYSTTTDASGLATVTFTGYSVGLYKVSATAGASCATSTDAYFSVYDPNAGFVTGGGWIMSPAGAYSLDLNATGKANFGFNSQYKKGSNVPTGNTQFQFQAGNLNFNSSSYNSGSLVIAGPKAIFQGVGTINGSGSYNFMVSAIDGSISGGGGSDKFRIKIWNSTTTIYDNMMGIDNNSDPITVLGGGSIVIHSTSSNKTALDNNLRTIISNEPTQLAVKVLPNPTSYYFTLGLKSASNEKVSITVVDIMGRTVEQRSNVPANSTLQLGNSYHPGIYFAQVVQGKDMVLLKLIKEGK</sequence>
<dbReference type="NCBIfam" id="TIGR04183">
    <property type="entry name" value="Por_Secre_tail"/>
    <property type="match status" value="1"/>
</dbReference>
<dbReference type="InterPro" id="IPR008964">
    <property type="entry name" value="Invasin/intimin_cell_adhesion"/>
</dbReference>
<evidence type="ECO:0000313" key="4">
    <source>
        <dbReference type="EMBL" id="KAA9038219.1"/>
    </source>
</evidence>
<proteinExistence type="predicted"/>
<gene>
    <name evidence="4" type="ORF">FW778_15850</name>
</gene>
<dbReference type="RefSeq" id="WP_150415779.1">
    <property type="nucleotide sequence ID" value="NZ_VYQF01000004.1"/>
</dbReference>
<evidence type="ECO:0000259" key="1">
    <source>
        <dbReference type="Pfam" id="PF18676"/>
    </source>
</evidence>
<dbReference type="Pfam" id="PF18887">
    <property type="entry name" value="MBG_3"/>
    <property type="match status" value="3"/>
</dbReference>
<dbReference type="EMBL" id="VYQF01000004">
    <property type="protein sequence ID" value="KAA9038219.1"/>
    <property type="molecule type" value="Genomic_DNA"/>
</dbReference>
<dbReference type="Gene3D" id="2.60.40.10">
    <property type="entry name" value="Immunoglobulins"/>
    <property type="match status" value="1"/>
</dbReference>
<dbReference type="InterPro" id="IPR041286">
    <property type="entry name" value="MBG_2"/>
</dbReference>
<name>A0A5J5IJ02_9BACT</name>
<dbReference type="Proteomes" id="UP000326903">
    <property type="component" value="Unassembled WGS sequence"/>
</dbReference>
<feature type="domain" description="MBG" evidence="2">
    <location>
        <begin position="17"/>
        <end position="94"/>
    </location>
</feature>
<comment type="caution">
    <text evidence="4">The sequence shown here is derived from an EMBL/GenBank/DDBJ whole genome shotgun (WGS) entry which is preliminary data.</text>
</comment>